<dbReference type="GO" id="GO:0005524">
    <property type="term" value="F:ATP binding"/>
    <property type="evidence" value="ECO:0007669"/>
    <property type="project" value="UniProtKB-UniRule"/>
</dbReference>
<dbReference type="PROSITE" id="PS50011">
    <property type="entry name" value="PROTEIN_KINASE_DOM"/>
    <property type="match status" value="1"/>
</dbReference>
<dbReference type="SMART" id="SM00220">
    <property type="entry name" value="S_TKc"/>
    <property type="match status" value="1"/>
</dbReference>
<evidence type="ECO:0000313" key="19">
    <source>
        <dbReference type="Proteomes" id="UP000188533"/>
    </source>
</evidence>
<dbReference type="GO" id="GO:1902115">
    <property type="term" value="P:regulation of organelle assembly"/>
    <property type="evidence" value="ECO:0007669"/>
    <property type="project" value="UniProtKB-ARBA"/>
</dbReference>
<dbReference type="Proteomes" id="UP000188533">
    <property type="component" value="Unassembled WGS sequence"/>
</dbReference>
<evidence type="ECO:0000256" key="5">
    <source>
        <dbReference type="ARBA" id="ARBA00022741"/>
    </source>
</evidence>
<keyword evidence="7 11" id="KW-0067">ATP-binding</keyword>
<evidence type="ECO:0000256" key="7">
    <source>
        <dbReference type="ARBA" id="ARBA00022840"/>
    </source>
</evidence>
<feature type="compositionally biased region" description="Polar residues" evidence="16">
    <location>
        <begin position="60"/>
        <end position="79"/>
    </location>
</feature>
<evidence type="ECO:0000256" key="15">
    <source>
        <dbReference type="RuleBase" id="RU367134"/>
    </source>
</evidence>
<accession>A0A1Q3EQ37</accession>
<dbReference type="CDD" id="cd14007">
    <property type="entry name" value="STKc_Aurora"/>
    <property type="match status" value="1"/>
</dbReference>
<evidence type="ECO:0000256" key="3">
    <source>
        <dbReference type="ARBA" id="ARBA00022527"/>
    </source>
</evidence>
<comment type="catalytic activity">
    <reaction evidence="8 15">
        <text>L-threonyl-[protein] + ATP = O-phospho-L-threonyl-[protein] + ADP + H(+)</text>
        <dbReference type="Rhea" id="RHEA:46608"/>
        <dbReference type="Rhea" id="RHEA-COMP:11060"/>
        <dbReference type="Rhea" id="RHEA-COMP:11605"/>
        <dbReference type="ChEBI" id="CHEBI:15378"/>
        <dbReference type="ChEBI" id="CHEBI:30013"/>
        <dbReference type="ChEBI" id="CHEBI:30616"/>
        <dbReference type="ChEBI" id="CHEBI:61977"/>
        <dbReference type="ChEBI" id="CHEBI:456216"/>
        <dbReference type="EC" id="2.7.11.1"/>
    </reaction>
</comment>
<dbReference type="Gene3D" id="3.30.200.20">
    <property type="entry name" value="Phosphorylase Kinase, domain 1"/>
    <property type="match status" value="1"/>
</dbReference>
<dbReference type="GO" id="GO:0000819">
    <property type="term" value="P:sister chromatid segregation"/>
    <property type="evidence" value="ECO:0007669"/>
    <property type="project" value="UniProtKB-ARBA"/>
</dbReference>
<dbReference type="SUPFAM" id="SSF56112">
    <property type="entry name" value="Protein kinase-like (PK-like)"/>
    <property type="match status" value="1"/>
</dbReference>
<dbReference type="Gene3D" id="1.10.510.10">
    <property type="entry name" value="Transferase(Phosphotransferase) domain 1"/>
    <property type="match status" value="1"/>
</dbReference>
<dbReference type="InterPro" id="IPR030616">
    <property type="entry name" value="Aur-like"/>
</dbReference>
<feature type="compositionally biased region" description="Low complexity" evidence="16">
    <location>
        <begin position="45"/>
        <end position="59"/>
    </location>
</feature>
<dbReference type="Pfam" id="PF00069">
    <property type="entry name" value="Pkinase"/>
    <property type="match status" value="1"/>
</dbReference>
<evidence type="ECO:0000256" key="8">
    <source>
        <dbReference type="ARBA" id="ARBA00047899"/>
    </source>
</evidence>
<feature type="binding site" evidence="11">
    <location>
        <begin position="218"/>
        <end position="220"/>
    </location>
    <ligand>
        <name>ATP</name>
        <dbReference type="ChEBI" id="CHEBI:30616"/>
    </ligand>
</feature>
<comment type="catalytic activity">
    <reaction evidence="9 15">
        <text>L-seryl-[protein] + ATP = O-phospho-L-seryl-[protein] + ADP + H(+)</text>
        <dbReference type="Rhea" id="RHEA:17989"/>
        <dbReference type="Rhea" id="RHEA-COMP:9863"/>
        <dbReference type="Rhea" id="RHEA-COMP:11604"/>
        <dbReference type="ChEBI" id="CHEBI:15378"/>
        <dbReference type="ChEBI" id="CHEBI:29999"/>
        <dbReference type="ChEBI" id="CHEBI:30616"/>
        <dbReference type="ChEBI" id="CHEBI:83421"/>
        <dbReference type="ChEBI" id="CHEBI:456216"/>
        <dbReference type="EC" id="2.7.11.1"/>
    </reaction>
</comment>
<dbReference type="GO" id="GO:0090266">
    <property type="term" value="P:regulation of mitotic cell cycle spindle assembly checkpoint"/>
    <property type="evidence" value="ECO:0007669"/>
    <property type="project" value="UniProtKB-ARBA"/>
</dbReference>
<dbReference type="PANTHER" id="PTHR24350">
    <property type="entry name" value="SERINE/THREONINE-PROTEIN KINASE IAL-RELATED"/>
    <property type="match status" value="1"/>
</dbReference>
<dbReference type="GO" id="GO:0051233">
    <property type="term" value="C:spindle midzone"/>
    <property type="evidence" value="ECO:0007669"/>
    <property type="project" value="UniProtKB-ARBA"/>
</dbReference>
<feature type="compositionally biased region" description="Polar residues" evidence="16">
    <location>
        <begin position="1"/>
        <end position="15"/>
    </location>
</feature>
<evidence type="ECO:0000256" key="6">
    <source>
        <dbReference type="ARBA" id="ARBA00022777"/>
    </source>
</evidence>
<evidence type="ECO:0000256" key="11">
    <source>
        <dbReference type="PIRSR" id="PIRSR630616-2"/>
    </source>
</evidence>
<dbReference type="GO" id="GO:0072479">
    <property type="term" value="P:response to mitotic cell cycle spindle assembly checkpoint signaling"/>
    <property type="evidence" value="ECO:0007669"/>
    <property type="project" value="UniProtKB-ARBA"/>
</dbReference>
<dbReference type="GO" id="GO:0004674">
    <property type="term" value="F:protein serine/threonine kinase activity"/>
    <property type="evidence" value="ECO:0007669"/>
    <property type="project" value="UniProtKB-KW"/>
</dbReference>
<dbReference type="FunFam" id="1.10.510.10:FF:000235">
    <property type="entry name" value="Serine/threonine-protein kinase ark1"/>
    <property type="match status" value="1"/>
</dbReference>
<dbReference type="PROSITE" id="PS00108">
    <property type="entry name" value="PROTEIN_KINASE_ST"/>
    <property type="match status" value="1"/>
</dbReference>
<keyword evidence="5 11" id="KW-0547">Nucleotide-binding</keyword>
<feature type="binding site" evidence="11 13">
    <location>
        <position position="169"/>
    </location>
    <ligand>
        <name>ATP</name>
        <dbReference type="ChEBI" id="CHEBI:30616"/>
    </ligand>
</feature>
<evidence type="ECO:0000256" key="9">
    <source>
        <dbReference type="ARBA" id="ARBA00048679"/>
    </source>
</evidence>
<dbReference type="GO" id="GO:0032465">
    <property type="term" value="P:regulation of cytokinesis"/>
    <property type="evidence" value="ECO:0007669"/>
    <property type="project" value="UniProtKB-ARBA"/>
</dbReference>
<reference evidence="18 19" key="2">
    <citation type="submission" date="2017-02" db="EMBL/GenBank/DDBJ databases">
        <title>A genome survey and senescence transcriptome analysis in Lentinula edodes.</title>
        <authorList>
            <person name="Sakamoto Y."/>
            <person name="Nakade K."/>
            <person name="Sato S."/>
            <person name="Yoshida Y."/>
            <person name="Miyazaki K."/>
            <person name="Natsume S."/>
            <person name="Konno N."/>
        </authorList>
    </citation>
    <scope>NUCLEOTIDE SEQUENCE [LARGE SCALE GENOMIC DNA]</scope>
    <source>
        <strain evidence="18 19">NBRC 111202</strain>
    </source>
</reference>
<feature type="region of interest" description="Disordered" evidence="16">
    <location>
        <begin position="1"/>
        <end position="20"/>
    </location>
</feature>
<keyword evidence="19" id="KW-1185">Reference proteome</keyword>
<dbReference type="AlphaFoldDB" id="A0A1Q3EQ37"/>
<dbReference type="InterPro" id="IPR000719">
    <property type="entry name" value="Prot_kinase_dom"/>
</dbReference>
<dbReference type="InterPro" id="IPR011009">
    <property type="entry name" value="Kinase-like_dom_sf"/>
</dbReference>
<evidence type="ECO:0000256" key="4">
    <source>
        <dbReference type="ARBA" id="ARBA00022679"/>
    </source>
</evidence>
<dbReference type="InterPro" id="IPR017441">
    <property type="entry name" value="Protein_kinase_ATP_BS"/>
</dbReference>
<evidence type="ECO:0000256" key="1">
    <source>
        <dbReference type="ARBA" id="ARBA00012513"/>
    </source>
</evidence>
<reference evidence="18 19" key="1">
    <citation type="submission" date="2016-08" db="EMBL/GenBank/DDBJ databases">
        <authorList>
            <consortium name="Lentinula edodes genome sequencing consortium"/>
            <person name="Sakamoto Y."/>
            <person name="Nakade K."/>
            <person name="Sato S."/>
            <person name="Yoshida Y."/>
            <person name="Miyazaki K."/>
            <person name="Natsume S."/>
            <person name="Konno N."/>
        </authorList>
    </citation>
    <scope>NUCLEOTIDE SEQUENCE [LARGE SCALE GENOMIC DNA]</scope>
    <source>
        <strain evidence="18 19">NBRC 111202</strain>
    </source>
</reference>
<dbReference type="FunFam" id="3.30.200.20:FF:000042">
    <property type="entry name" value="Aurora kinase A"/>
    <property type="match status" value="1"/>
</dbReference>
<dbReference type="PROSITE" id="PS00107">
    <property type="entry name" value="PROTEIN_KINASE_ATP"/>
    <property type="match status" value="1"/>
</dbReference>
<dbReference type="InterPro" id="IPR008271">
    <property type="entry name" value="Ser/Thr_kinase_AS"/>
</dbReference>
<feature type="domain" description="Protein kinase" evidence="17">
    <location>
        <begin position="139"/>
        <end position="391"/>
    </location>
</feature>
<feature type="cross-link" description="Glycyl lysine isopeptide (Lys-Gly) (interchain with G-Cter in SUMO2)" evidence="12">
    <location>
        <position position="265"/>
    </location>
</feature>
<keyword evidence="6 15" id="KW-0418">Kinase</keyword>
<dbReference type="GO" id="GO:0045143">
    <property type="term" value="P:homologous chromosome segregation"/>
    <property type="evidence" value="ECO:0007669"/>
    <property type="project" value="UniProtKB-ARBA"/>
</dbReference>
<dbReference type="GO" id="GO:0000776">
    <property type="term" value="C:kinetochore"/>
    <property type="evidence" value="ECO:0007669"/>
    <property type="project" value="UniProtKB-ARBA"/>
</dbReference>
<evidence type="ECO:0000313" key="18">
    <source>
        <dbReference type="EMBL" id="GAW09318.1"/>
    </source>
</evidence>
<evidence type="ECO:0000256" key="13">
    <source>
        <dbReference type="PROSITE-ProRule" id="PRU10141"/>
    </source>
</evidence>
<feature type="binding site" evidence="11">
    <location>
        <begin position="267"/>
        <end position="268"/>
    </location>
    <ligand>
        <name>ATP</name>
        <dbReference type="ChEBI" id="CHEBI:30616"/>
    </ligand>
</feature>
<dbReference type="GO" id="GO:0032133">
    <property type="term" value="C:chromosome passenger complex"/>
    <property type="evidence" value="ECO:0007669"/>
    <property type="project" value="UniProtKB-ARBA"/>
</dbReference>
<evidence type="ECO:0000256" key="2">
    <source>
        <dbReference type="ARBA" id="ARBA00021157"/>
    </source>
</evidence>
<comment type="caution">
    <text evidence="18">The sequence shown here is derived from an EMBL/GenBank/DDBJ whole genome shotgun (WGS) entry which is preliminary data.</text>
</comment>
<dbReference type="GO" id="GO:0008608">
    <property type="term" value="P:attachment of spindle microtubules to kinetochore"/>
    <property type="evidence" value="ECO:0007669"/>
    <property type="project" value="UniProtKB-ARBA"/>
</dbReference>
<organism evidence="18 19">
    <name type="scientific">Lentinula edodes</name>
    <name type="common">Shiitake mushroom</name>
    <name type="synonym">Lentinus edodes</name>
    <dbReference type="NCBI Taxonomy" id="5353"/>
    <lineage>
        <taxon>Eukaryota</taxon>
        <taxon>Fungi</taxon>
        <taxon>Dikarya</taxon>
        <taxon>Basidiomycota</taxon>
        <taxon>Agaricomycotina</taxon>
        <taxon>Agaricomycetes</taxon>
        <taxon>Agaricomycetidae</taxon>
        <taxon>Agaricales</taxon>
        <taxon>Marasmiineae</taxon>
        <taxon>Omphalotaceae</taxon>
        <taxon>Lentinula</taxon>
    </lineage>
</organism>
<feature type="active site" description="Proton acceptor" evidence="10">
    <location>
        <position position="263"/>
    </location>
</feature>
<dbReference type="GO" id="GO:0044779">
    <property type="term" value="P:meiotic spindle checkpoint signaling"/>
    <property type="evidence" value="ECO:0007669"/>
    <property type="project" value="UniProtKB-ARBA"/>
</dbReference>
<feature type="region of interest" description="Disordered" evidence="16">
    <location>
        <begin position="29"/>
        <end position="94"/>
    </location>
</feature>
<dbReference type="OrthoDB" id="377346at2759"/>
<protein>
    <recommendedName>
        <fullName evidence="2 15">Aurora kinase</fullName>
        <ecNumber evidence="1 15">2.7.11.1</ecNumber>
    </recommendedName>
</protein>
<dbReference type="EC" id="2.7.11.1" evidence="1 15"/>
<dbReference type="STRING" id="5353.A0A1Q3EQ37"/>
<evidence type="ECO:0000256" key="16">
    <source>
        <dbReference type="SAM" id="MobiDB-lite"/>
    </source>
</evidence>
<comment type="similarity">
    <text evidence="15">Belongs to the protein kinase superfamily. Ser/Thr protein kinase family. Aurora subfamily.</text>
</comment>
<evidence type="ECO:0000256" key="12">
    <source>
        <dbReference type="PIRSR" id="PIRSR630616-3"/>
    </source>
</evidence>
<dbReference type="EMBL" id="BDGU01001072">
    <property type="protein sequence ID" value="GAW09318.1"/>
    <property type="molecule type" value="Genomic_DNA"/>
</dbReference>
<gene>
    <name evidence="18" type="ORF">LENED_011466</name>
</gene>
<proteinExistence type="inferred from homology"/>
<evidence type="ECO:0000256" key="14">
    <source>
        <dbReference type="RuleBase" id="RU000304"/>
    </source>
</evidence>
<name>A0A1Q3EQ37_LENED</name>
<keyword evidence="3 14" id="KW-0723">Serine/threonine-protein kinase</keyword>
<keyword evidence="4 15" id="KW-0808">Transferase</keyword>
<evidence type="ECO:0000256" key="10">
    <source>
        <dbReference type="PIRSR" id="PIRSR630616-1"/>
    </source>
</evidence>
<sequence length="396" mass="44469">MASVTTLTQQLSSLDISRKQEPAADISKLLTKYAAPNPPTKLKPSASSSNLRSKASVSSLKTQSQKSVHTTASQSSLQPKSKHTKTGSVDGSKTIDIGRYDGGLEADNVAHVSVDEAPDLALDSSKLSNPTATWSLHAFDIGRPLGKGQFGRVYMVRTKAPPQYILALKTLYKAQLVKDGCERQLRREIEIQMNLRHPNVLRLYGYFHDSQRVFLMLEFAGQGEMYRQLIKQGSFSPRRSANYVYQMADALSYLHSKHVIHRDIKPENLLLGLNGELKIADFGWSVHAPGNRRMTKCGTLDYLPPEMVLDKEHGKWVDFWALGVLMYEFLNGSPPFEDLKSRKNTMKRIATADYKFPANFDADARDLISKLLKLEPSERLPLNEVMVHPWVVRNRG</sequence>
<evidence type="ECO:0000259" key="17">
    <source>
        <dbReference type="PROSITE" id="PS50011"/>
    </source>
</evidence>
<feature type="binding site" evidence="11">
    <location>
        <position position="281"/>
    </location>
    <ligand>
        <name>ATP</name>
        <dbReference type="ChEBI" id="CHEBI:30616"/>
    </ligand>
</feature>